<dbReference type="GO" id="GO:0046872">
    <property type="term" value="F:metal ion binding"/>
    <property type="evidence" value="ECO:0007669"/>
    <property type="project" value="UniProtKB-KW"/>
</dbReference>
<keyword evidence="7 9" id="KW-0408">Iron</keyword>
<evidence type="ECO:0000256" key="9">
    <source>
        <dbReference type="PIRSR" id="PIRSR000294-2"/>
    </source>
</evidence>
<dbReference type="RefSeq" id="WP_057833352.1">
    <property type="nucleotide sequence ID" value="NZ_LLXZ01000001.1"/>
</dbReference>
<comment type="cofactor">
    <cofactor evidence="8">
        <name>heme</name>
        <dbReference type="ChEBI" id="CHEBI:30413"/>
    </cofactor>
    <text evidence="8">Binds 2 heme groups.</text>
</comment>
<sequence length="320" mass="35376">MGGLDKQRTTKALLCAFAISLVLVHSSESTEVQIGELLFQSKLLGKSPGLACSSCHDPNRAFQDGYERSLARIIVLRRNAPSLLNVNRHTSFTWDGRHASLKQQILEPLLSQQEVGATEASLQRYLSTEPLLKIDFEAAAAKAKTSAAEYVAYSLERYLLEVVATKETKFEEIVRKGLTLPRAAEAGFALFTGKAGCSECHAPPLFTDNLFHDIGLPRRQIILQATGADSYSLGFDYGRGDIQPGTENLHAFRTPSLVNSAITAPYMHDGSFRSLREVIDFYDRGRRGSAPLNLTPAEKHDIIEFLCTLVDVRYQLPCSR</sequence>
<evidence type="ECO:0000256" key="3">
    <source>
        <dbReference type="ARBA" id="ARBA00022723"/>
    </source>
</evidence>
<organism evidence="11 12">
    <name type="scientific">Bradyrhizobium jicamae</name>
    <dbReference type="NCBI Taxonomy" id="280332"/>
    <lineage>
        <taxon>Bacteria</taxon>
        <taxon>Pseudomonadati</taxon>
        <taxon>Pseudomonadota</taxon>
        <taxon>Alphaproteobacteria</taxon>
        <taxon>Hyphomicrobiales</taxon>
        <taxon>Nitrobacteraceae</taxon>
        <taxon>Bradyrhizobium</taxon>
    </lineage>
</organism>
<evidence type="ECO:0000256" key="2">
    <source>
        <dbReference type="ARBA" id="ARBA00022617"/>
    </source>
</evidence>
<keyword evidence="12" id="KW-1185">Reference proteome</keyword>
<dbReference type="GO" id="GO:0020037">
    <property type="term" value="F:heme binding"/>
    <property type="evidence" value="ECO:0007669"/>
    <property type="project" value="InterPro"/>
</dbReference>
<dbReference type="Gene3D" id="1.10.760.10">
    <property type="entry name" value="Cytochrome c-like domain"/>
    <property type="match status" value="2"/>
</dbReference>
<dbReference type="PIRSF" id="PIRSF000294">
    <property type="entry name" value="Cytochrome-c_peroxidase"/>
    <property type="match status" value="1"/>
</dbReference>
<feature type="binding site" description="covalent" evidence="8">
    <location>
        <position position="197"/>
    </location>
    <ligand>
        <name>heme c</name>
        <dbReference type="ChEBI" id="CHEBI:61717"/>
        <label>2</label>
    </ligand>
</feature>
<feature type="binding site" description="covalent" evidence="8">
    <location>
        <position position="52"/>
    </location>
    <ligand>
        <name>heme c</name>
        <dbReference type="ChEBI" id="CHEBI:61717"/>
        <label>1</label>
    </ligand>
</feature>
<dbReference type="PROSITE" id="PS51007">
    <property type="entry name" value="CYTC"/>
    <property type="match status" value="1"/>
</dbReference>
<dbReference type="AlphaFoldDB" id="A0A0R3MEC3"/>
<evidence type="ECO:0000256" key="1">
    <source>
        <dbReference type="ARBA" id="ARBA00004418"/>
    </source>
</evidence>
<accession>A0A0R3MEC3</accession>
<reference evidence="11 12" key="1">
    <citation type="submission" date="2014-03" db="EMBL/GenBank/DDBJ databases">
        <title>Bradyrhizobium valentinum sp. nov., isolated from effective nodules of Lupinus mariae-josephae, a lupine endemic of basic-lime soils in Eastern Spain.</title>
        <authorList>
            <person name="Duran D."/>
            <person name="Rey L."/>
            <person name="Navarro A."/>
            <person name="Busquets A."/>
            <person name="Imperial J."/>
            <person name="Ruiz-Argueso T."/>
        </authorList>
    </citation>
    <scope>NUCLEOTIDE SEQUENCE [LARGE SCALE GENOMIC DNA]</scope>
    <source>
        <strain evidence="11 12">PAC68</strain>
    </source>
</reference>
<feature type="binding site" description="axial binding residue" evidence="9">
    <location>
        <position position="201"/>
    </location>
    <ligand>
        <name>heme c</name>
        <dbReference type="ChEBI" id="CHEBI:61717"/>
        <label>2</label>
    </ligand>
    <ligandPart>
        <name>Fe</name>
        <dbReference type="ChEBI" id="CHEBI:18248"/>
    </ligandPart>
</feature>
<dbReference type="InterPro" id="IPR026259">
    <property type="entry name" value="MauG/Cytc_peroxidase"/>
</dbReference>
<dbReference type="Proteomes" id="UP000050863">
    <property type="component" value="Unassembled WGS sequence"/>
</dbReference>
<keyword evidence="3 9" id="KW-0479">Metal-binding</keyword>
<protein>
    <recommendedName>
        <fullName evidence="10">Cytochrome c domain-containing protein</fullName>
    </recommendedName>
</protein>
<evidence type="ECO:0000313" key="12">
    <source>
        <dbReference type="Proteomes" id="UP000050863"/>
    </source>
</evidence>
<dbReference type="InterPro" id="IPR009056">
    <property type="entry name" value="Cyt_c-like_dom"/>
</dbReference>
<feature type="binding site" description="covalent" evidence="8">
    <location>
        <position position="200"/>
    </location>
    <ligand>
        <name>heme c</name>
        <dbReference type="ChEBI" id="CHEBI:61717"/>
        <label>2</label>
    </ligand>
</feature>
<proteinExistence type="predicted"/>
<dbReference type="PANTHER" id="PTHR30600">
    <property type="entry name" value="CYTOCHROME C PEROXIDASE-RELATED"/>
    <property type="match status" value="1"/>
</dbReference>
<evidence type="ECO:0000256" key="4">
    <source>
        <dbReference type="ARBA" id="ARBA00022729"/>
    </source>
</evidence>
<keyword evidence="5" id="KW-0574">Periplasm</keyword>
<feature type="binding site" description="axial binding residue" evidence="9">
    <location>
        <position position="56"/>
    </location>
    <ligand>
        <name>heme c</name>
        <dbReference type="ChEBI" id="CHEBI:61717"/>
        <label>1</label>
    </ligand>
    <ligandPart>
        <name>Fe</name>
        <dbReference type="ChEBI" id="CHEBI:18248"/>
    </ligandPart>
</feature>
<evidence type="ECO:0000259" key="10">
    <source>
        <dbReference type="PROSITE" id="PS51007"/>
    </source>
</evidence>
<dbReference type="Pfam" id="PF03150">
    <property type="entry name" value="CCP_MauG"/>
    <property type="match status" value="1"/>
</dbReference>
<dbReference type="GO" id="GO:0004130">
    <property type="term" value="F:cytochrome-c peroxidase activity"/>
    <property type="evidence" value="ECO:0007669"/>
    <property type="project" value="TreeGrafter"/>
</dbReference>
<evidence type="ECO:0000256" key="5">
    <source>
        <dbReference type="ARBA" id="ARBA00022764"/>
    </source>
</evidence>
<dbReference type="GO" id="GO:0042597">
    <property type="term" value="C:periplasmic space"/>
    <property type="evidence" value="ECO:0007669"/>
    <property type="project" value="UniProtKB-SubCell"/>
</dbReference>
<dbReference type="InterPro" id="IPR036909">
    <property type="entry name" value="Cyt_c-like_dom_sf"/>
</dbReference>
<comment type="caution">
    <text evidence="11">The sequence shown here is derived from an EMBL/GenBank/DDBJ whole genome shotgun (WGS) entry which is preliminary data.</text>
</comment>
<name>A0A0R3MEC3_9BRAD</name>
<evidence type="ECO:0000256" key="7">
    <source>
        <dbReference type="ARBA" id="ARBA00023004"/>
    </source>
</evidence>
<evidence type="ECO:0000256" key="6">
    <source>
        <dbReference type="ARBA" id="ARBA00023002"/>
    </source>
</evidence>
<dbReference type="SUPFAM" id="SSF46626">
    <property type="entry name" value="Cytochrome c"/>
    <property type="match status" value="2"/>
</dbReference>
<keyword evidence="2 8" id="KW-0349">Heme</keyword>
<dbReference type="GO" id="GO:0009055">
    <property type="term" value="F:electron transfer activity"/>
    <property type="evidence" value="ECO:0007669"/>
    <property type="project" value="InterPro"/>
</dbReference>
<dbReference type="EMBL" id="LLXZ01000001">
    <property type="protein sequence ID" value="KRR15997.1"/>
    <property type="molecule type" value="Genomic_DNA"/>
</dbReference>
<evidence type="ECO:0000256" key="8">
    <source>
        <dbReference type="PIRSR" id="PIRSR000294-1"/>
    </source>
</evidence>
<evidence type="ECO:0000313" key="11">
    <source>
        <dbReference type="EMBL" id="KRR15997.1"/>
    </source>
</evidence>
<keyword evidence="6" id="KW-0560">Oxidoreductase</keyword>
<comment type="subcellular location">
    <subcellularLocation>
        <location evidence="1">Periplasm</location>
    </subcellularLocation>
</comment>
<comment type="PTM">
    <text evidence="8">Binds 2 heme groups per subunit.</text>
</comment>
<dbReference type="InterPro" id="IPR004852">
    <property type="entry name" value="Di-haem_cyt_c_peroxidsae"/>
</dbReference>
<dbReference type="OrthoDB" id="9805202at2"/>
<feature type="binding site" description="covalent" evidence="8">
    <location>
        <position position="55"/>
    </location>
    <ligand>
        <name>heme c</name>
        <dbReference type="ChEBI" id="CHEBI:61717"/>
        <label>1</label>
    </ligand>
</feature>
<keyword evidence="4" id="KW-0732">Signal</keyword>
<gene>
    <name evidence="11" type="ORF">CQ12_29035</name>
</gene>
<dbReference type="STRING" id="280332.CQ12_29035"/>
<dbReference type="PANTHER" id="PTHR30600:SF10">
    <property type="entry name" value="BLL6722 PROTEIN"/>
    <property type="match status" value="1"/>
</dbReference>
<feature type="domain" description="Cytochrome c" evidence="10">
    <location>
        <begin position="182"/>
        <end position="310"/>
    </location>
</feature>
<dbReference type="InterPro" id="IPR051395">
    <property type="entry name" value="Cytochrome_c_Peroxidase/MauG"/>
</dbReference>